<reference evidence="4 5" key="1">
    <citation type="submission" date="2014-04" db="EMBL/GenBank/DDBJ databases">
        <authorList>
            <consortium name="DOE Joint Genome Institute"/>
            <person name="Kuo A."/>
            <person name="Zuccaro A."/>
            <person name="Kohler A."/>
            <person name="Nagy L.G."/>
            <person name="Floudas D."/>
            <person name="Copeland A."/>
            <person name="Barry K.W."/>
            <person name="Cichocki N."/>
            <person name="Veneault-Fourrey C."/>
            <person name="LaButti K."/>
            <person name="Lindquist E.A."/>
            <person name="Lipzen A."/>
            <person name="Lundell T."/>
            <person name="Morin E."/>
            <person name="Murat C."/>
            <person name="Sun H."/>
            <person name="Tunlid A."/>
            <person name="Henrissat B."/>
            <person name="Grigoriev I.V."/>
            <person name="Hibbett D.S."/>
            <person name="Martin F."/>
            <person name="Nordberg H.P."/>
            <person name="Cantor M.N."/>
            <person name="Hua S.X."/>
        </authorList>
    </citation>
    <scope>NUCLEOTIDE SEQUENCE [LARGE SCALE GENOMIC DNA]</scope>
    <source>
        <strain evidence="4 5">MAFF 305830</strain>
    </source>
</reference>
<dbReference type="PANTHER" id="PTHR28583:SF1">
    <property type="entry name" value="ACID CERAMIDASE"/>
    <property type="match status" value="1"/>
</dbReference>
<dbReference type="Proteomes" id="UP000054097">
    <property type="component" value="Unassembled WGS sequence"/>
</dbReference>
<feature type="region of interest" description="Disordered" evidence="2">
    <location>
        <begin position="1"/>
        <end position="79"/>
    </location>
</feature>
<dbReference type="InterPro" id="IPR029130">
    <property type="entry name" value="Acid_ceramidase_N"/>
</dbReference>
<evidence type="ECO:0000259" key="3">
    <source>
        <dbReference type="Pfam" id="PF15508"/>
    </source>
</evidence>
<dbReference type="OrthoDB" id="5273684at2759"/>
<dbReference type="HOGENOM" id="CLU_051035_0_0_1"/>
<accession>A0A0C3B448</accession>
<dbReference type="PANTHER" id="PTHR28583">
    <property type="entry name" value="ACID AMIDASE"/>
    <property type="match status" value="1"/>
</dbReference>
<proteinExistence type="predicted"/>
<evidence type="ECO:0000313" key="5">
    <source>
        <dbReference type="Proteomes" id="UP000054097"/>
    </source>
</evidence>
<organism evidence="4 5">
    <name type="scientific">Serendipita vermifera MAFF 305830</name>
    <dbReference type="NCBI Taxonomy" id="933852"/>
    <lineage>
        <taxon>Eukaryota</taxon>
        <taxon>Fungi</taxon>
        <taxon>Dikarya</taxon>
        <taxon>Basidiomycota</taxon>
        <taxon>Agaricomycotina</taxon>
        <taxon>Agaricomycetes</taxon>
        <taxon>Sebacinales</taxon>
        <taxon>Serendipitaceae</taxon>
        <taxon>Serendipita</taxon>
    </lineage>
</organism>
<dbReference type="Pfam" id="PF15508">
    <property type="entry name" value="NAAA-beta"/>
    <property type="match status" value="1"/>
</dbReference>
<evidence type="ECO:0000256" key="2">
    <source>
        <dbReference type="SAM" id="MobiDB-lite"/>
    </source>
</evidence>
<feature type="domain" description="Acid ceramidase N-terminal" evidence="3">
    <location>
        <begin position="75"/>
        <end position="112"/>
    </location>
</feature>
<reference evidence="5" key="2">
    <citation type="submission" date="2015-01" db="EMBL/GenBank/DDBJ databases">
        <title>Evolutionary Origins and Diversification of the Mycorrhizal Mutualists.</title>
        <authorList>
            <consortium name="DOE Joint Genome Institute"/>
            <consortium name="Mycorrhizal Genomics Consortium"/>
            <person name="Kohler A."/>
            <person name="Kuo A."/>
            <person name="Nagy L.G."/>
            <person name="Floudas D."/>
            <person name="Copeland A."/>
            <person name="Barry K.W."/>
            <person name="Cichocki N."/>
            <person name="Veneault-Fourrey C."/>
            <person name="LaButti K."/>
            <person name="Lindquist E.A."/>
            <person name="Lipzen A."/>
            <person name="Lundell T."/>
            <person name="Morin E."/>
            <person name="Murat C."/>
            <person name="Riley R."/>
            <person name="Ohm R."/>
            <person name="Sun H."/>
            <person name="Tunlid A."/>
            <person name="Henrissat B."/>
            <person name="Grigoriev I.V."/>
            <person name="Hibbett D.S."/>
            <person name="Martin F."/>
        </authorList>
    </citation>
    <scope>NUCLEOTIDE SEQUENCE [LARGE SCALE GENOMIC DNA]</scope>
    <source>
        <strain evidence="5">MAFF 305830</strain>
    </source>
</reference>
<evidence type="ECO:0000313" key="4">
    <source>
        <dbReference type="EMBL" id="KIM26261.1"/>
    </source>
</evidence>
<dbReference type="Gene3D" id="3.60.60.10">
    <property type="entry name" value="Penicillin V Acylase, Chain A"/>
    <property type="match status" value="1"/>
</dbReference>
<evidence type="ECO:0000256" key="1">
    <source>
        <dbReference type="ARBA" id="ARBA00011891"/>
    </source>
</evidence>
<keyword evidence="5" id="KW-1185">Reference proteome</keyword>
<dbReference type="Gene3D" id="1.10.10.2120">
    <property type="match status" value="1"/>
</dbReference>
<sequence length="417" mass="47007">MRQWNAGRNDSRRPDESQATSEHLALSTLPTNPPKTEAITLSGLLKRSKTNKRPIPDIPPPPRPTMTAKAWKDGTPPPEFIINLDLPPTQRWAEAVNWGTKPLQDMVSKIQAPTGAYVWENEIMRHIERRYSFSNEQYEEMQGISAVSGIPFHMIMEYNLGLNSQFGCTSGTVPLIHSKKLLHFRALDPTYAMPHLLIQAHFVRRDELVASALMHLGHVAIVTGVRQGLSISLNTRDSYDRFEGVQKFVTRLSWALWDPWFITIRDLLLRERLPSLRTAKRELTSGHPEASFAVISDGTDAAALDVRWKDGSIWRDTQNGVLVQGNHYADGQKNEVFLSAMMPGYSQRTTRSQNRVYKLKGDIDRSMQRSDGAGAKLPDVISWISSQPVRHDVTTLACVMDPTEGDIIWSAAYRGRS</sequence>
<dbReference type="EC" id="3.5.1.23" evidence="1"/>
<dbReference type="AlphaFoldDB" id="A0A0C3B448"/>
<name>A0A0C3B448_SERVB</name>
<dbReference type="GO" id="GO:0017040">
    <property type="term" value="F:N-acylsphingosine amidohydrolase activity"/>
    <property type="evidence" value="ECO:0007669"/>
    <property type="project" value="UniProtKB-EC"/>
</dbReference>
<protein>
    <recommendedName>
        <fullName evidence="1">ceramidase</fullName>
        <ecNumber evidence="1">3.5.1.23</ecNumber>
    </recommendedName>
</protein>
<dbReference type="STRING" id="933852.A0A0C3B448"/>
<dbReference type="EMBL" id="KN824307">
    <property type="protein sequence ID" value="KIM26261.1"/>
    <property type="molecule type" value="Genomic_DNA"/>
</dbReference>
<gene>
    <name evidence="4" type="ORF">M408DRAFT_330644</name>
</gene>